<dbReference type="EMBL" id="FNGO01000024">
    <property type="protein sequence ID" value="SDM26900.1"/>
    <property type="molecule type" value="Genomic_DNA"/>
</dbReference>
<keyword evidence="2" id="KW-1185">Reference proteome</keyword>
<dbReference type="RefSeq" id="WP_159429913.1">
    <property type="nucleotide sequence ID" value="NZ_FNGO01000024.1"/>
</dbReference>
<dbReference type="Proteomes" id="UP000199476">
    <property type="component" value="Unassembled WGS sequence"/>
</dbReference>
<accession>A0A1G9RV44</accession>
<evidence type="ECO:0000313" key="1">
    <source>
        <dbReference type="EMBL" id="SDM26900.1"/>
    </source>
</evidence>
<sequence length="48" mass="5571">MISKLALIIIALKLILAGIDNRKAVRRVARDYDVDFSELWKLIPDKFK</sequence>
<name>A0A1G9RV44_9FIRM</name>
<dbReference type="STRING" id="321763.SAMN04488692_12412"/>
<evidence type="ECO:0000313" key="2">
    <source>
        <dbReference type="Proteomes" id="UP000199476"/>
    </source>
</evidence>
<organism evidence="1 2">
    <name type="scientific">Halarsenatibacter silvermanii</name>
    <dbReference type="NCBI Taxonomy" id="321763"/>
    <lineage>
        <taxon>Bacteria</taxon>
        <taxon>Bacillati</taxon>
        <taxon>Bacillota</taxon>
        <taxon>Clostridia</taxon>
        <taxon>Halanaerobiales</taxon>
        <taxon>Halarsenatibacteraceae</taxon>
        <taxon>Halarsenatibacter</taxon>
    </lineage>
</organism>
<protein>
    <submittedName>
        <fullName evidence="1">Uncharacterized protein</fullName>
    </submittedName>
</protein>
<dbReference type="AlphaFoldDB" id="A0A1G9RV44"/>
<proteinExistence type="predicted"/>
<gene>
    <name evidence="1" type="ORF">SAMN04488692_12412</name>
</gene>
<reference evidence="1 2" key="1">
    <citation type="submission" date="2016-10" db="EMBL/GenBank/DDBJ databases">
        <authorList>
            <person name="de Groot N.N."/>
        </authorList>
    </citation>
    <scope>NUCLEOTIDE SEQUENCE [LARGE SCALE GENOMIC DNA]</scope>
    <source>
        <strain evidence="1 2">SLAS-1</strain>
    </source>
</reference>